<dbReference type="GO" id="GO:0005886">
    <property type="term" value="C:plasma membrane"/>
    <property type="evidence" value="ECO:0007669"/>
    <property type="project" value="UniProtKB-SubCell"/>
</dbReference>
<evidence type="ECO:0000256" key="8">
    <source>
        <dbReference type="SAM" id="Phobius"/>
    </source>
</evidence>
<dbReference type="EMBL" id="QHKO01000009">
    <property type="protein sequence ID" value="RAL20618.1"/>
    <property type="molecule type" value="Genomic_DNA"/>
</dbReference>
<feature type="transmembrane region" description="Helical" evidence="8">
    <location>
        <begin position="258"/>
        <end position="278"/>
    </location>
</feature>
<dbReference type="PANTHER" id="PTHR30047:SF7">
    <property type="entry name" value="HIGH-AFFINITY CHOLINE TRANSPORT PROTEIN"/>
    <property type="match status" value="1"/>
</dbReference>
<sequence length="658" mass="72332">MSKLTLNRPVSIGSLALIAMFLLIGVVAPEAAERTFNVIQSEILSRFGWFYILSVTFFLVFVLHLGLSRFGKIKLGPDDSVPDFPFLSWVAMLFAAGMGIGLMFFAVGEPLTHFALPPEAAPFSVAAQREAMTATFVHWGIHAWAIYAVVGLSLGYFSYRYNLPLTIRSGLYPIFKERIEGAIGNLVDIFAIVGTLFGIATSLGFGVLQINSGLHVLVGIPVSIFVQVALIASITAVATLSVVTGLGRGVRRLSELNLILAVSLMIFVLTLGPTSHLMNAFVQNLGIYLDQFLRKSLNIYAYEPRKWINSWTLFYWAWWISWSPFVGMFLARVSRGRTVREFVFAILFIPAGFTFLWMTVFGNSAILIDRTEAQGALSRAVLEDVSVGLFRFFEYLPFSTVTATLAVALIVVFFVTSSDSGALVVDTIAAGGETNTWKGQRIFWCALAGLIAAILLYTGGLAALQAATIAGALPFAIVMILLCWGLYRGMSADLASEKSTRNIPLATPGVGLTWQRRLSRLLSTPTPKEVDGYIYDTVVVALRELADEFMSQGYAARFVADDEEPGVRLIVPAHEIRDFIYGVQHSSRRLPSFTVDTLVQGELLHEARTFFSDGSQGYDVMGMSKAQIIADVLIQFERYQAQVQSPKTSLYVSAPEHR</sequence>
<feature type="transmembrane region" description="Helical" evidence="8">
    <location>
        <begin position="343"/>
        <end position="368"/>
    </location>
</feature>
<dbReference type="AlphaFoldDB" id="A0A328C4F6"/>
<feature type="transmembrane region" description="Helical" evidence="8">
    <location>
        <begin position="395"/>
        <end position="415"/>
    </location>
</feature>
<keyword evidence="7 8" id="KW-0472">Membrane</keyword>
<proteinExistence type="inferred from homology"/>
<feature type="transmembrane region" description="Helical" evidence="8">
    <location>
        <begin position="12"/>
        <end position="28"/>
    </location>
</feature>
<keyword evidence="6 8" id="KW-1133">Transmembrane helix</keyword>
<evidence type="ECO:0000313" key="10">
    <source>
        <dbReference type="Proteomes" id="UP000249169"/>
    </source>
</evidence>
<evidence type="ECO:0000256" key="5">
    <source>
        <dbReference type="ARBA" id="ARBA00022692"/>
    </source>
</evidence>
<keyword evidence="4" id="KW-1003">Cell membrane</keyword>
<feature type="transmembrane region" description="Helical" evidence="8">
    <location>
        <begin position="141"/>
        <end position="161"/>
    </location>
</feature>
<organism evidence="9 10">
    <name type="scientific">Lujinxingia litoralis</name>
    <dbReference type="NCBI Taxonomy" id="2211119"/>
    <lineage>
        <taxon>Bacteria</taxon>
        <taxon>Deltaproteobacteria</taxon>
        <taxon>Bradymonadales</taxon>
        <taxon>Lujinxingiaceae</taxon>
        <taxon>Lujinxingia</taxon>
    </lineage>
</organism>
<evidence type="ECO:0000256" key="6">
    <source>
        <dbReference type="ARBA" id="ARBA00022989"/>
    </source>
</evidence>
<dbReference type="Pfam" id="PF02028">
    <property type="entry name" value="BCCT"/>
    <property type="match status" value="1"/>
</dbReference>
<evidence type="ECO:0000313" key="9">
    <source>
        <dbReference type="EMBL" id="RAL20618.1"/>
    </source>
</evidence>
<accession>A0A328C4F6</accession>
<feature type="transmembrane region" description="Helical" evidence="8">
    <location>
        <begin position="48"/>
        <end position="66"/>
    </location>
</feature>
<feature type="transmembrane region" description="Helical" evidence="8">
    <location>
        <begin position="220"/>
        <end position="246"/>
    </location>
</feature>
<gene>
    <name evidence="9" type="ORF">DL240_16435</name>
</gene>
<dbReference type="NCBIfam" id="TIGR00842">
    <property type="entry name" value="bcct"/>
    <property type="match status" value="1"/>
</dbReference>
<keyword evidence="3" id="KW-0813">Transport</keyword>
<dbReference type="OrthoDB" id="9775735at2"/>
<keyword evidence="5 8" id="KW-0812">Transmembrane</keyword>
<dbReference type="RefSeq" id="WP_111730984.1">
    <property type="nucleotide sequence ID" value="NZ_QHKO01000009.1"/>
</dbReference>
<dbReference type="GO" id="GO:0022857">
    <property type="term" value="F:transmembrane transporter activity"/>
    <property type="evidence" value="ECO:0007669"/>
    <property type="project" value="InterPro"/>
</dbReference>
<reference evidence="9 10" key="1">
    <citation type="submission" date="2018-05" db="EMBL/GenBank/DDBJ databases">
        <title>Lujinxingia marina gen. nov. sp. nov., a new facultative anaerobic member of the class Deltaproteobacteria, and proposal of Lujinxingaceae fam. nov.</title>
        <authorList>
            <person name="Li C.-M."/>
        </authorList>
    </citation>
    <scope>NUCLEOTIDE SEQUENCE [LARGE SCALE GENOMIC DNA]</scope>
    <source>
        <strain evidence="9 10">B210</strain>
    </source>
</reference>
<evidence type="ECO:0000256" key="3">
    <source>
        <dbReference type="ARBA" id="ARBA00022448"/>
    </source>
</evidence>
<dbReference type="Proteomes" id="UP000249169">
    <property type="component" value="Unassembled WGS sequence"/>
</dbReference>
<evidence type="ECO:0000256" key="1">
    <source>
        <dbReference type="ARBA" id="ARBA00004651"/>
    </source>
</evidence>
<dbReference type="PANTHER" id="PTHR30047">
    <property type="entry name" value="HIGH-AFFINITY CHOLINE TRANSPORT PROTEIN-RELATED"/>
    <property type="match status" value="1"/>
</dbReference>
<evidence type="ECO:0000256" key="2">
    <source>
        <dbReference type="ARBA" id="ARBA00005658"/>
    </source>
</evidence>
<dbReference type="InterPro" id="IPR000060">
    <property type="entry name" value="BCCT_transptr"/>
</dbReference>
<name>A0A328C4F6_9DELT</name>
<evidence type="ECO:0000256" key="7">
    <source>
        <dbReference type="ARBA" id="ARBA00023136"/>
    </source>
</evidence>
<feature type="transmembrane region" description="Helical" evidence="8">
    <location>
        <begin position="313"/>
        <end position="331"/>
    </location>
</feature>
<evidence type="ECO:0000256" key="4">
    <source>
        <dbReference type="ARBA" id="ARBA00022475"/>
    </source>
</evidence>
<comment type="similarity">
    <text evidence="2">Belongs to the BCCT transporter (TC 2.A.15) family.</text>
</comment>
<dbReference type="PROSITE" id="PS01303">
    <property type="entry name" value="BCCT"/>
    <property type="match status" value="1"/>
</dbReference>
<feature type="transmembrane region" description="Helical" evidence="8">
    <location>
        <begin position="442"/>
        <end position="460"/>
    </location>
</feature>
<dbReference type="InterPro" id="IPR018093">
    <property type="entry name" value="BCCT_CS"/>
</dbReference>
<comment type="subcellular location">
    <subcellularLocation>
        <location evidence="1">Cell membrane</location>
        <topology evidence="1">Multi-pass membrane protein</topology>
    </subcellularLocation>
</comment>
<protein>
    <submittedName>
        <fullName evidence="9">Transporter</fullName>
    </submittedName>
</protein>
<feature type="transmembrane region" description="Helical" evidence="8">
    <location>
        <begin position="466"/>
        <end position="487"/>
    </location>
</feature>
<comment type="caution">
    <text evidence="9">The sequence shown here is derived from an EMBL/GenBank/DDBJ whole genome shotgun (WGS) entry which is preliminary data.</text>
</comment>
<feature type="transmembrane region" description="Helical" evidence="8">
    <location>
        <begin position="86"/>
        <end position="107"/>
    </location>
</feature>
<keyword evidence="10" id="KW-1185">Reference proteome</keyword>
<feature type="transmembrane region" description="Helical" evidence="8">
    <location>
        <begin position="182"/>
        <end position="208"/>
    </location>
</feature>